<keyword evidence="2" id="KW-1185">Reference proteome</keyword>
<accession>A0ABW0JM66</accession>
<name>A0ABW0JM66_9GAMM</name>
<evidence type="ECO:0000313" key="2">
    <source>
        <dbReference type="Proteomes" id="UP001596013"/>
    </source>
</evidence>
<dbReference type="Proteomes" id="UP001596013">
    <property type="component" value="Unassembled WGS sequence"/>
</dbReference>
<protein>
    <recommendedName>
        <fullName evidence="3">GNAT family N-acetyltransferase</fullName>
    </recommendedName>
</protein>
<evidence type="ECO:0008006" key="3">
    <source>
        <dbReference type="Google" id="ProtNLM"/>
    </source>
</evidence>
<proteinExistence type="predicted"/>
<evidence type="ECO:0000313" key="1">
    <source>
        <dbReference type="EMBL" id="MFC5437119.1"/>
    </source>
</evidence>
<dbReference type="RefSeq" id="WP_377305206.1">
    <property type="nucleotide sequence ID" value="NZ_JBHSMK010000005.1"/>
</dbReference>
<comment type="caution">
    <text evidence="1">The sequence shown here is derived from an EMBL/GenBank/DDBJ whole genome shotgun (WGS) entry which is preliminary data.</text>
</comment>
<organism evidence="1 2">
    <name type="scientific">Rhodanobacter umsongensis</name>
    <dbReference type="NCBI Taxonomy" id="633153"/>
    <lineage>
        <taxon>Bacteria</taxon>
        <taxon>Pseudomonadati</taxon>
        <taxon>Pseudomonadota</taxon>
        <taxon>Gammaproteobacteria</taxon>
        <taxon>Lysobacterales</taxon>
        <taxon>Rhodanobacteraceae</taxon>
        <taxon>Rhodanobacter</taxon>
    </lineage>
</organism>
<dbReference type="EMBL" id="JBHSMK010000005">
    <property type="protein sequence ID" value="MFC5437119.1"/>
    <property type="molecule type" value="Genomic_DNA"/>
</dbReference>
<reference evidence="2" key="1">
    <citation type="journal article" date="2019" name="Int. J. Syst. Evol. Microbiol.">
        <title>The Global Catalogue of Microorganisms (GCM) 10K type strain sequencing project: providing services to taxonomists for standard genome sequencing and annotation.</title>
        <authorList>
            <consortium name="The Broad Institute Genomics Platform"/>
            <consortium name="The Broad Institute Genome Sequencing Center for Infectious Disease"/>
            <person name="Wu L."/>
            <person name="Ma J."/>
        </authorList>
    </citation>
    <scope>NUCLEOTIDE SEQUENCE [LARGE SCALE GENOMIC DNA]</scope>
    <source>
        <strain evidence="2">JCM 17130</strain>
    </source>
</reference>
<gene>
    <name evidence="1" type="ORF">ACFPME_11155</name>
</gene>
<sequence length="50" mass="5236">MFTLQIQCATLDDAEQIIEALKSSHDRAVVEALAASERADTSVAMAGDAA</sequence>